<name>A0AAD9ZXT9_9ROSI</name>
<evidence type="ECO:0000313" key="2">
    <source>
        <dbReference type="Proteomes" id="UP001281410"/>
    </source>
</evidence>
<gene>
    <name evidence="1" type="ORF">Dsin_026350</name>
</gene>
<dbReference type="EMBL" id="JANJYJ010000008">
    <property type="protein sequence ID" value="KAK3195040.1"/>
    <property type="molecule type" value="Genomic_DNA"/>
</dbReference>
<dbReference type="AlphaFoldDB" id="A0AAD9ZXT9"/>
<comment type="caution">
    <text evidence="1">The sequence shown here is derived from an EMBL/GenBank/DDBJ whole genome shotgun (WGS) entry which is preliminary data.</text>
</comment>
<accession>A0AAD9ZXT9</accession>
<organism evidence="1 2">
    <name type="scientific">Dipteronia sinensis</name>
    <dbReference type="NCBI Taxonomy" id="43782"/>
    <lineage>
        <taxon>Eukaryota</taxon>
        <taxon>Viridiplantae</taxon>
        <taxon>Streptophyta</taxon>
        <taxon>Embryophyta</taxon>
        <taxon>Tracheophyta</taxon>
        <taxon>Spermatophyta</taxon>
        <taxon>Magnoliopsida</taxon>
        <taxon>eudicotyledons</taxon>
        <taxon>Gunneridae</taxon>
        <taxon>Pentapetalae</taxon>
        <taxon>rosids</taxon>
        <taxon>malvids</taxon>
        <taxon>Sapindales</taxon>
        <taxon>Sapindaceae</taxon>
        <taxon>Hippocastanoideae</taxon>
        <taxon>Acereae</taxon>
        <taxon>Dipteronia</taxon>
    </lineage>
</organism>
<proteinExistence type="predicted"/>
<reference evidence="1" key="1">
    <citation type="journal article" date="2023" name="Plant J.">
        <title>Genome sequences and population genomics provide insights into the demographic history, inbreeding, and mutation load of two 'living fossil' tree species of Dipteronia.</title>
        <authorList>
            <person name="Feng Y."/>
            <person name="Comes H.P."/>
            <person name="Chen J."/>
            <person name="Zhu S."/>
            <person name="Lu R."/>
            <person name="Zhang X."/>
            <person name="Li P."/>
            <person name="Qiu J."/>
            <person name="Olsen K.M."/>
            <person name="Qiu Y."/>
        </authorList>
    </citation>
    <scope>NUCLEOTIDE SEQUENCE</scope>
    <source>
        <strain evidence="1">NBL</strain>
    </source>
</reference>
<evidence type="ECO:0000313" key="1">
    <source>
        <dbReference type="EMBL" id="KAK3195040.1"/>
    </source>
</evidence>
<protein>
    <submittedName>
        <fullName evidence="1">Uncharacterized protein</fullName>
    </submittedName>
</protein>
<sequence>MQRFTTVIVNLMKKEKLFASLGGPIILSQALEGFFQTSNLSSCLLGVGVPARNSSDSESIIKEKLTTEDNSHFANLN</sequence>
<keyword evidence="2" id="KW-1185">Reference proteome</keyword>
<dbReference type="Proteomes" id="UP001281410">
    <property type="component" value="Unassembled WGS sequence"/>
</dbReference>